<keyword evidence="4" id="KW-0496">Mitochondrion</keyword>
<gene>
    <name evidence="8" type="ORF">WICPIJ_004616</name>
</gene>
<evidence type="ECO:0000313" key="9">
    <source>
        <dbReference type="Proteomes" id="UP000774326"/>
    </source>
</evidence>
<keyword evidence="2" id="KW-0809">Transit peptide</keyword>
<comment type="caution">
    <text evidence="8">The sequence shown here is derived from an EMBL/GenBank/DDBJ whole genome shotgun (WGS) entry which is preliminary data.</text>
</comment>
<dbReference type="EMBL" id="JAEUBG010002512">
    <property type="protein sequence ID" value="KAH3684430.1"/>
    <property type="molecule type" value="Genomic_DNA"/>
</dbReference>
<comment type="subcellular location">
    <subcellularLocation>
        <location evidence="1">Mitochondrion</location>
    </subcellularLocation>
</comment>
<dbReference type="GO" id="GO:0005762">
    <property type="term" value="C:mitochondrial large ribosomal subunit"/>
    <property type="evidence" value="ECO:0007669"/>
    <property type="project" value="TreeGrafter"/>
</dbReference>
<keyword evidence="9" id="KW-1185">Reference proteome</keyword>
<name>A0A9P8Q7L0_WICPI</name>
<evidence type="ECO:0000256" key="5">
    <source>
        <dbReference type="ARBA" id="ARBA00023274"/>
    </source>
</evidence>
<evidence type="ECO:0000313" key="8">
    <source>
        <dbReference type="EMBL" id="KAH3684430.1"/>
    </source>
</evidence>
<reference evidence="8" key="1">
    <citation type="journal article" date="2021" name="Open Biol.">
        <title>Shared evolutionary footprints suggest mitochondrial oxidative damage underlies multiple complex I losses in fungi.</title>
        <authorList>
            <person name="Schikora-Tamarit M.A."/>
            <person name="Marcet-Houben M."/>
            <person name="Nosek J."/>
            <person name="Gabaldon T."/>
        </authorList>
    </citation>
    <scope>NUCLEOTIDE SEQUENCE</scope>
    <source>
        <strain evidence="8">CBS2887</strain>
    </source>
</reference>
<evidence type="ECO:0000256" key="7">
    <source>
        <dbReference type="ARBA" id="ARBA00035179"/>
    </source>
</evidence>
<organism evidence="8 9">
    <name type="scientific">Wickerhamomyces pijperi</name>
    <name type="common">Yeast</name>
    <name type="synonym">Pichia pijperi</name>
    <dbReference type="NCBI Taxonomy" id="599730"/>
    <lineage>
        <taxon>Eukaryota</taxon>
        <taxon>Fungi</taxon>
        <taxon>Dikarya</taxon>
        <taxon>Ascomycota</taxon>
        <taxon>Saccharomycotina</taxon>
        <taxon>Saccharomycetes</taxon>
        <taxon>Phaffomycetales</taxon>
        <taxon>Wickerhamomycetaceae</taxon>
        <taxon>Wickerhamomyces</taxon>
    </lineage>
</organism>
<protein>
    <recommendedName>
        <fullName evidence="7">Large ribosomal subunit protein mL54</fullName>
    </recommendedName>
</protein>
<accession>A0A9P8Q7L0</accession>
<dbReference type="PANTHER" id="PTHR28595">
    <property type="entry name" value="39S RIBOSOMAL PROTEIN L54, MITOCHONDRIAL"/>
    <property type="match status" value="1"/>
</dbReference>
<dbReference type="PANTHER" id="PTHR28595:SF1">
    <property type="entry name" value="LARGE RIBOSOMAL SUBUNIT PROTEIN ML54"/>
    <property type="match status" value="1"/>
</dbReference>
<dbReference type="Proteomes" id="UP000774326">
    <property type="component" value="Unassembled WGS sequence"/>
</dbReference>
<reference evidence="8" key="2">
    <citation type="submission" date="2021-01" db="EMBL/GenBank/DDBJ databases">
        <authorList>
            <person name="Schikora-Tamarit M.A."/>
        </authorList>
    </citation>
    <scope>NUCLEOTIDE SEQUENCE</scope>
    <source>
        <strain evidence="8">CBS2887</strain>
    </source>
</reference>
<dbReference type="GO" id="GO:0003735">
    <property type="term" value="F:structural constituent of ribosome"/>
    <property type="evidence" value="ECO:0007669"/>
    <property type="project" value="TreeGrafter"/>
</dbReference>
<dbReference type="AlphaFoldDB" id="A0A9P8Q7L0"/>
<evidence type="ECO:0000256" key="3">
    <source>
        <dbReference type="ARBA" id="ARBA00022980"/>
    </source>
</evidence>
<evidence type="ECO:0000256" key="2">
    <source>
        <dbReference type="ARBA" id="ARBA00022946"/>
    </source>
</evidence>
<evidence type="ECO:0000256" key="6">
    <source>
        <dbReference type="ARBA" id="ARBA00033752"/>
    </source>
</evidence>
<dbReference type="OrthoDB" id="10252718at2759"/>
<keyword evidence="5" id="KW-0687">Ribonucleoprotein</keyword>
<evidence type="ECO:0000256" key="4">
    <source>
        <dbReference type="ARBA" id="ARBA00023128"/>
    </source>
</evidence>
<dbReference type="Pfam" id="PF08561">
    <property type="entry name" value="Ribosomal_L37"/>
    <property type="match status" value="1"/>
</dbReference>
<proteinExistence type="inferred from homology"/>
<comment type="similarity">
    <text evidence="6">Belongs to the mitochondrion-specific ribosomal protein mL54 family.</text>
</comment>
<evidence type="ECO:0000256" key="1">
    <source>
        <dbReference type="ARBA" id="ARBA00004173"/>
    </source>
</evidence>
<sequence length="107" mass="12175">MLRLPIRRLFSTSSFFRNATASATPAPAQTIKSACAAGTPLNLKIKKSGQEPVALEDSEYPAWLWEILDPKLQQQKLEQDPAKLAKKDMKLRNKKKIKMNNFMEQMN</sequence>
<keyword evidence="3" id="KW-0689">Ribosomal protein</keyword>
<dbReference type="InterPro" id="IPR013870">
    <property type="entry name" value="Ribosomal_mL54"/>
</dbReference>